<gene>
    <name evidence="1" type="ORF">SARC_06283</name>
</gene>
<evidence type="ECO:0000313" key="2">
    <source>
        <dbReference type="Proteomes" id="UP000054560"/>
    </source>
</evidence>
<protein>
    <submittedName>
        <fullName evidence="1">Uncharacterized protein</fullName>
    </submittedName>
</protein>
<organism evidence="1 2">
    <name type="scientific">Sphaeroforma arctica JP610</name>
    <dbReference type="NCBI Taxonomy" id="667725"/>
    <lineage>
        <taxon>Eukaryota</taxon>
        <taxon>Ichthyosporea</taxon>
        <taxon>Ichthyophonida</taxon>
        <taxon>Sphaeroforma</taxon>
    </lineage>
</organism>
<name>A0A0L0FXV8_9EUKA</name>
<dbReference type="GeneID" id="25906787"/>
<accession>A0A0L0FXV8</accession>
<dbReference type="RefSeq" id="XP_014155298.1">
    <property type="nucleotide sequence ID" value="XM_014299823.1"/>
</dbReference>
<evidence type="ECO:0000313" key="1">
    <source>
        <dbReference type="EMBL" id="KNC81396.1"/>
    </source>
</evidence>
<dbReference type="AlphaFoldDB" id="A0A0L0FXV8"/>
<dbReference type="EMBL" id="KQ242037">
    <property type="protein sequence ID" value="KNC81396.1"/>
    <property type="molecule type" value="Genomic_DNA"/>
</dbReference>
<dbReference type="Proteomes" id="UP000054560">
    <property type="component" value="Unassembled WGS sequence"/>
</dbReference>
<keyword evidence="2" id="KW-1185">Reference proteome</keyword>
<reference evidence="1 2" key="1">
    <citation type="submission" date="2011-02" db="EMBL/GenBank/DDBJ databases">
        <title>The Genome Sequence of Sphaeroforma arctica JP610.</title>
        <authorList>
            <consortium name="The Broad Institute Genome Sequencing Platform"/>
            <person name="Russ C."/>
            <person name="Cuomo C."/>
            <person name="Young S.K."/>
            <person name="Zeng Q."/>
            <person name="Gargeya S."/>
            <person name="Alvarado L."/>
            <person name="Berlin A."/>
            <person name="Chapman S.B."/>
            <person name="Chen Z."/>
            <person name="Freedman E."/>
            <person name="Gellesch M."/>
            <person name="Goldberg J."/>
            <person name="Griggs A."/>
            <person name="Gujja S."/>
            <person name="Heilman E."/>
            <person name="Heiman D."/>
            <person name="Howarth C."/>
            <person name="Mehta T."/>
            <person name="Neiman D."/>
            <person name="Pearson M."/>
            <person name="Roberts A."/>
            <person name="Saif S."/>
            <person name="Shea T."/>
            <person name="Shenoy N."/>
            <person name="Sisk P."/>
            <person name="Stolte C."/>
            <person name="Sykes S."/>
            <person name="White J."/>
            <person name="Yandava C."/>
            <person name="Burger G."/>
            <person name="Gray M.W."/>
            <person name="Holland P.W.H."/>
            <person name="King N."/>
            <person name="Lang F.B.F."/>
            <person name="Roger A.J."/>
            <person name="Ruiz-Trillo I."/>
            <person name="Haas B."/>
            <person name="Nusbaum C."/>
            <person name="Birren B."/>
        </authorList>
    </citation>
    <scope>NUCLEOTIDE SEQUENCE [LARGE SCALE GENOMIC DNA]</scope>
    <source>
        <strain evidence="1 2">JP610</strain>
    </source>
</reference>
<sequence>MYRATGRPVCKYGARDHTCGVCKLKLDVADILIDRMLRVPIQKENNGMRLGLDMDELGEVVPEFMGENGVN</sequence>
<proteinExistence type="predicted"/>